<protein>
    <submittedName>
        <fullName evidence="1">Uncharacterized protein</fullName>
    </submittedName>
</protein>
<dbReference type="EMBL" id="JBEPIJ010000011">
    <property type="protein sequence ID" value="MES0874514.1"/>
    <property type="molecule type" value="Genomic_DNA"/>
</dbReference>
<dbReference type="Proteomes" id="UP001465331">
    <property type="component" value="Unassembled WGS sequence"/>
</dbReference>
<sequence length="147" mass="15660">MKTLADLLLASGRADAVVADAVRLIERHVGSRAGLRGMGLKTGLTMVKAARPGIVERAVRRLLPEFAQALDPIYQAFRASARSDFADFLQQHSPQATAALLAVADRRIGQASPIAQSAYAKLRGSAEAELHAAMPALAELLARHLQV</sequence>
<dbReference type="RefSeq" id="WP_352889738.1">
    <property type="nucleotide sequence ID" value="NZ_JBEPIJ010000011.1"/>
</dbReference>
<dbReference type="InterPro" id="IPR054211">
    <property type="entry name" value="DUF6918"/>
</dbReference>
<comment type="caution">
    <text evidence="1">The sequence shown here is derived from an EMBL/GenBank/DDBJ whole genome shotgun (WGS) entry which is preliminary data.</text>
</comment>
<reference evidence="1 2" key="1">
    <citation type="submission" date="2024-06" db="EMBL/GenBank/DDBJ databases">
        <authorList>
            <person name="Li Z."/>
            <person name="Jiang Y."/>
        </authorList>
    </citation>
    <scope>NUCLEOTIDE SEQUENCE [LARGE SCALE GENOMIC DNA]</scope>
    <source>
        <strain evidence="1 2">HSW-8</strain>
    </source>
</reference>
<evidence type="ECO:0000313" key="1">
    <source>
        <dbReference type="EMBL" id="MES0874514.1"/>
    </source>
</evidence>
<proteinExistence type="predicted"/>
<accession>A0ABV2ABH5</accession>
<name>A0ABV2ABH5_9GAMM</name>
<evidence type="ECO:0000313" key="2">
    <source>
        <dbReference type="Proteomes" id="UP001465331"/>
    </source>
</evidence>
<dbReference type="Pfam" id="PF21893">
    <property type="entry name" value="DUF6918"/>
    <property type="match status" value="1"/>
</dbReference>
<keyword evidence="2" id="KW-1185">Reference proteome</keyword>
<gene>
    <name evidence="1" type="ORF">ABSH63_10930</name>
</gene>
<organism evidence="1 2">
    <name type="scientific">Sinimarinibacterium thermocellulolyticum</name>
    <dbReference type="NCBI Taxonomy" id="3170016"/>
    <lineage>
        <taxon>Bacteria</taxon>
        <taxon>Pseudomonadati</taxon>
        <taxon>Pseudomonadota</taxon>
        <taxon>Gammaproteobacteria</taxon>
        <taxon>Nevskiales</taxon>
        <taxon>Nevskiaceae</taxon>
        <taxon>Sinimarinibacterium</taxon>
    </lineage>
</organism>